<accession>A0A2R6NEX0</accession>
<gene>
    <name evidence="1" type="ORF">PHLCEN_2v13202</name>
</gene>
<evidence type="ECO:0000313" key="1">
    <source>
        <dbReference type="EMBL" id="PSR70930.1"/>
    </source>
</evidence>
<dbReference type="Proteomes" id="UP000186601">
    <property type="component" value="Unassembled WGS sequence"/>
</dbReference>
<evidence type="ECO:0000313" key="2">
    <source>
        <dbReference type="Proteomes" id="UP000186601"/>
    </source>
</evidence>
<reference evidence="1 2" key="1">
    <citation type="submission" date="2018-02" db="EMBL/GenBank/DDBJ databases">
        <title>Genome sequence of the basidiomycete white-rot fungus Phlebia centrifuga.</title>
        <authorList>
            <person name="Granchi Z."/>
            <person name="Peng M."/>
            <person name="de Vries R.P."/>
            <person name="Hilden K."/>
            <person name="Makela M.R."/>
            <person name="Grigoriev I."/>
            <person name="Riley R."/>
        </authorList>
    </citation>
    <scope>NUCLEOTIDE SEQUENCE [LARGE SCALE GENOMIC DNA]</scope>
    <source>
        <strain evidence="1 2">FBCC195</strain>
    </source>
</reference>
<dbReference type="EMBL" id="MLYV02001302">
    <property type="protein sequence ID" value="PSR70930.1"/>
    <property type="molecule type" value="Genomic_DNA"/>
</dbReference>
<dbReference type="AlphaFoldDB" id="A0A2R6NEX0"/>
<protein>
    <submittedName>
        <fullName evidence="1">Uncharacterized protein</fullName>
    </submittedName>
</protein>
<proteinExistence type="predicted"/>
<keyword evidence="2" id="KW-1185">Reference proteome</keyword>
<name>A0A2R6NEX0_9APHY</name>
<sequence length="119" mass="12851">MAEGVEVTSPEEEILLGAEAAWADVEEVITPEEARLQHVEEEALGGEGEPTLLAVEEAEPVEVLTSNQQLADSVLPLTQGVHSLVAEDTPLHILTATRERSSTVYNLHPSRLSIGLKMM</sequence>
<comment type="caution">
    <text evidence="1">The sequence shown here is derived from an EMBL/GenBank/DDBJ whole genome shotgun (WGS) entry which is preliminary data.</text>
</comment>
<organism evidence="1 2">
    <name type="scientific">Hermanssonia centrifuga</name>
    <dbReference type="NCBI Taxonomy" id="98765"/>
    <lineage>
        <taxon>Eukaryota</taxon>
        <taxon>Fungi</taxon>
        <taxon>Dikarya</taxon>
        <taxon>Basidiomycota</taxon>
        <taxon>Agaricomycotina</taxon>
        <taxon>Agaricomycetes</taxon>
        <taxon>Polyporales</taxon>
        <taxon>Meruliaceae</taxon>
        <taxon>Hermanssonia</taxon>
    </lineage>
</organism>